<dbReference type="eggNOG" id="COG0234">
    <property type="taxonomic scope" value="Bacteria"/>
</dbReference>
<dbReference type="STRING" id="649764.HMPREF0762_01001"/>
<dbReference type="InterPro" id="IPR011032">
    <property type="entry name" value="GroES-like_sf"/>
</dbReference>
<keyword evidence="2 3" id="KW-0143">Chaperone</keyword>
<dbReference type="SUPFAM" id="SSF50129">
    <property type="entry name" value="GroES-like"/>
    <property type="match status" value="1"/>
</dbReference>
<dbReference type="GO" id="GO:0046872">
    <property type="term" value="F:metal ion binding"/>
    <property type="evidence" value="ECO:0007669"/>
    <property type="project" value="TreeGrafter"/>
</dbReference>
<comment type="similarity">
    <text evidence="1 3 4">Belongs to the GroES chaperonin family.</text>
</comment>
<dbReference type="NCBIfam" id="NF001531">
    <property type="entry name" value="PRK00364.2-2"/>
    <property type="match status" value="1"/>
</dbReference>
<comment type="subcellular location">
    <subcellularLocation>
        <location evidence="3">Cytoplasm</location>
    </subcellularLocation>
</comment>
<dbReference type="AlphaFoldDB" id="D0WGP7"/>
<keyword evidence="6" id="KW-1185">Reference proteome</keyword>
<reference evidence="5" key="1">
    <citation type="submission" date="2009-10" db="EMBL/GenBank/DDBJ databases">
        <authorList>
            <person name="Weinstock G."/>
            <person name="Sodergren E."/>
            <person name="Clifton S."/>
            <person name="Fulton L."/>
            <person name="Fulton B."/>
            <person name="Courtney L."/>
            <person name="Fronick C."/>
            <person name="Harrison M."/>
            <person name="Strong C."/>
            <person name="Farmer C."/>
            <person name="Delahaunty K."/>
            <person name="Markovic C."/>
            <person name="Hall O."/>
            <person name="Minx P."/>
            <person name="Tomlinson C."/>
            <person name="Mitreva M."/>
            <person name="Nelson J."/>
            <person name="Hou S."/>
            <person name="Wollam A."/>
            <person name="Pepin K.H."/>
            <person name="Johnson M."/>
            <person name="Bhonagiri V."/>
            <person name="Nash W.E."/>
            <person name="Warren W."/>
            <person name="Chinwalla A."/>
            <person name="Mardis E.R."/>
            <person name="Wilson R.K."/>
        </authorList>
    </citation>
    <scope>NUCLEOTIDE SEQUENCE [LARGE SCALE GENOMIC DNA]</scope>
    <source>
        <strain evidence="5">ATCC 700122</strain>
    </source>
</reference>
<dbReference type="EMBL" id="ACUX02000006">
    <property type="protein sequence ID" value="EEZ61660.1"/>
    <property type="molecule type" value="Genomic_DNA"/>
</dbReference>
<dbReference type="CDD" id="cd00320">
    <property type="entry name" value="cpn10"/>
    <property type="match status" value="1"/>
</dbReference>
<dbReference type="InterPro" id="IPR037124">
    <property type="entry name" value="Chaperonin_GroES_sf"/>
</dbReference>
<dbReference type="InterPro" id="IPR020818">
    <property type="entry name" value="Chaperonin_GroES"/>
</dbReference>
<sequence length="103" mass="10869">MEKGQSIMNLKPLGDRVIVKRDEAESATSAGLLIASTSKEKPQTGIVVAVGEGKLDKDGKLVPVPVKAGDRVLYGKYGGTDITLDGEEVLILRADDILAVYTA</sequence>
<dbReference type="HOGENOM" id="CLU_132825_2_0_11"/>
<dbReference type="PANTHER" id="PTHR10772:SF63">
    <property type="entry name" value="20 KDA CHAPERONIN, CHLOROPLASTIC"/>
    <property type="match status" value="1"/>
</dbReference>
<dbReference type="Gene3D" id="2.30.33.40">
    <property type="entry name" value="GroES chaperonin"/>
    <property type="match status" value="1"/>
</dbReference>
<dbReference type="FunFam" id="2.30.33.40:FF:000001">
    <property type="entry name" value="10 kDa chaperonin"/>
    <property type="match status" value="1"/>
</dbReference>
<dbReference type="GO" id="GO:0051087">
    <property type="term" value="F:protein-folding chaperone binding"/>
    <property type="evidence" value="ECO:0007669"/>
    <property type="project" value="TreeGrafter"/>
</dbReference>
<dbReference type="HAMAP" id="MF_00580">
    <property type="entry name" value="CH10"/>
    <property type="match status" value="1"/>
</dbReference>
<accession>D0WGP7</accession>
<dbReference type="Proteomes" id="UP000006001">
    <property type="component" value="Unassembled WGS sequence"/>
</dbReference>
<comment type="function">
    <text evidence="3 4">Together with the chaperonin GroEL, plays an essential role in assisting protein folding. The GroEL-GroES system forms a nano-cage that allows encapsulation of the non-native substrate proteins and provides a physical environment optimized to promote and accelerate protein folding. GroES binds to the apical surface of the GroEL ring, thereby capping the opening of the GroEL channel.</text>
</comment>
<comment type="subunit">
    <text evidence="3">Heptamer of 7 subunits arranged in a ring. Interacts with the chaperonin GroEL.</text>
</comment>
<proteinExistence type="inferred from homology"/>
<organism evidence="5 6">
    <name type="scientific">Slackia exigua (strain ATCC 700122 / DSM 15923 / CIP 105133 / JCM 11022 / KCTC 5966 / S-7)</name>
    <dbReference type="NCBI Taxonomy" id="649764"/>
    <lineage>
        <taxon>Bacteria</taxon>
        <taxon>Bacillati</taxon>
        <taxon>Actinomycetota</taxon>
        <taxon>Coriobacteriia</taxon>
        <taxon>Eggerthellales</taxon>
        <taxon>Eggerthellaceae</taxon>
        <taxon>Slackia</taxon>
    </lineage>
</organism>
<evidence type="ECO:0000256" key="2">
    <source>
        <dbReference type="ARBA" id="ARBA00023186"/>
    </source>
</evidence>
<gene>
    <name evidence="3 5" type="primary">groS</name>
    <name evidence="3" type="synonym">groES</name>
    <name evidence="5" type="ORF">HMPREF0762_01001</name>
</gene>
<evidence type="ECO:0000313" key="6">
    <source>
        <dbReference type="Proteomes" id="UP000006001"/>
    </source>
</evidence>
<dbReference type="GO" id="GO:0005524">
    <property type="term" value="F:ATP binding"/>
    <property type="evidence" value="ECO:0007669"/>
    <property type="project" value="InterPro"/>
</dbReference>
<dbReference type="PRINTS" id="PR00297">
    <property type="entry name" value="CHAPERONIN10"/>
</dbReference>
<evidence type="ECO:0000256" key="4">
    <source>
        <dbReference type="RuleBase" id="RU000535"/>
    </source>
</evidence>
<keyword evidence="3" id="KW-0963">Cytoplasm</keyword>
<dbReference type="SMART" id="SM00883">
    <property type="entry name" value="Cpn10"/>
    <property type="match status" value="1"/>
</dbReference>
<evidence type="ECO:0000313" key="5">
    <source>
        <dbReference type="EMBL" id="EEZ61660.1"/>
    </source>
</evidence>
<evidence type="ECO:0000256" key="3">
    <source>
        <dbReference type="HAMAP-Rule" id="MF_00580"/>
    </source>
</evidence>
<dbReference type="NCBIfam" id="NF001533">
    <property type="entry name" value="PRK00364.2-4"/>
    <property type="match status" value="1"/>
</dbReference>
<evidence type="ECO:0000256" key="1">
    <source>
        <dbReference type="ARBA" id="ARBA00006975"/>
    </source>
</evidence>
<comment type="caution">
    <text evidence="5">The sequence shown here is derived from an EMBL/GenBank/DDBJ whole genome shotgun (WGS) entry which is preliminary data.</text>
</comment>
<dbReference type="GO" id="GO:0005737">
    <property type="term" value="C:cytoplasm"/>
    <property type="evidence" value="ECO:0007669"/>
    <property type="project" value="UniProtKB-SubCell"/>
</dbReference>
<protein>
    <recommendedName>
        <fullName evidence="3">Co-chaperonin GroES</fullName>
    </recommendedName>
    <alternativeName>
        <fullName evidence="3">10 kDa chaperonin</fullName>
    </alternativeName>
    <alternativeName>
        <fullName evidence="3">Chaperonin-10</fullName>
        <shortName evidence="3">Cpn10</shortName>
    </alternativeName>
</protein>
<dbReference type="GO" id="GO:0051082">
    <property type="term" value="F:unfolded protein binding"/>
    <property type="evidence" value="ECO:0007669"/>
    <property type="project" value="TreeGrafter"/>
</dbReference>
<dbReference type="Pfam" id="PF00166">
    <property type="entry name" value="Cpn10"/>
    <property type="match status" value="1"/>
</dbReference>
<dbReference type="GO" id="GO:0044183">
    <property type="term" value="F:protein folding chaperone"/>
    <property type="evidence" value="ECO:0007669"/>
    <property type="project" value="InterPro"/>
</dbReference>
<dbReference type="PANTHER" id="PTHR10772">
    <property type="entry name" value="10 KDA HEAT SHOCK PROTEIN"/>
    <property type="match status" value="1"/>
</dbReference>
<name>D0WGP7_SLAES</name>